<sequence length="187" mass="21917">MPRYSASRTWEELRNRAPLVSWSSSVWFKMATPRHAFLMWIAHNDRMPTRVRLSSWGLGTSTSCCFCDSALETKDHLLLGCEISEQIWKLVLRRLGYTHSAFMTWTSFIEWISLKDSTTPLILKRLVAHATIYNIWAERNKRLHQGISSTPQTIYKLIDRNIRDTILGKKNIKKSFKTLMLSWLRNV</sequence>
<dbReference type="AlphaFoldDB" id="A0A8S9R4F9"/>
<evidence type="ECO:0000259" key="1">
    <source>
        <dbReference type="Pfam" id="PF13966"/>
    </source>
</evidence>
<dbReference type="InterPro" id="IPR026960">
    <property type="entry name" value="RVT-Znf"/>
</dbReference>
<reference evidence="2" key="1">
    <citation type="submission" date="2019-12" db="EMBL/GenBank/DDBJ databases">
        <title>Genome sequencing and annotation of Brassica cretica.</title>
        <authorList>
            <person name="Studholme D.J."/>
            <person name="Sarris P."/>
        </authorList>
    </citation>
    <scope>NUCLEOTIDE SEQUENCE</scope>
    <source>
        <strain evidence="2">PFS-109/04</strain>
        <tissue evidence="2">Leaf</tissue>
    </source>
</reference>
<dbReference type="PANTHER" id="PTHR33116">
    <property type="entry name" value="REVERSE TRANSCRIPTASE ZINC-BINDING DOMAIN-CONTAINING PROTEIN-RELATED-RELATED"/>
    <property type="match status" value="1"/>
</dbReference>
<protein>
    <recommendedName>
        <fullName evidence="1">Reverse transcriptase zinc-binding domain-containing protein</fullName>
    </recommendedName>
</protein>
<accession>A0A8S9R4F9</accession>
<feature type="domain" description="Reverse transcriptase zinc-binding" evidence="1">
    <location>
        <begin position="4"/>
        <end position="88"/>
    </location>
</feature>
<comment type="caution">
    <text evidence="2">The sequence shown here is derived from an EMBL/GenBank/DDBJ whole genome shotgun (WGS) entry which is preliminary data.</text>
</comment>
<dbReference type="Pfam" id="PF13966">
    <property type="entry name" value="zf-RVT"/>
    <property type="match status" value="1"/>
</dbReference>
<proteinExistence type="predicted"/>
<dbReference type="Proteomes" id="UP000712600">
    <property type="component" value="Unassembled WGS sequence"/>
</dbReference>
<evidence type="ECO:0000313" key="3">
    <source>
        <dbReference type="Proteomes" id="UP000712600"/>
    </source>
</evidence>
<gene>
    <name evidence="2" type="ORF">F2Q69_00017422</name>
</gene>
<dbReference type="EMBL" id="QGKX02000996">
    <property type="protein sequence ID" value="KAF3558129.1"/>
    <property type="molecule type" value="Genomic_DNA"/>
</dbReference>
<organism evidence="2 3">
    <name type="scientific">Brassica cretica</name>
    <name type="common">Mustard</name>
    <dbReference type="NCBI Taxonomy" id="69181"/>
    <lineage>
        <taxon>Eukaryota</taxon>
        <taxon>Viridiplantae</taxon>
        <taxon>Streptophyta</taxon>
        <taxon>Embryophyta</taxon>
        <taxon>Tracheophyta</taxon>
        <taxon>Spermatophyta</taxon>
        <taxon>Magnoliopsida</taxon>
        <taxon>eudicotyledons</taxon>
        <taxon>Gunneridae</taxon>
        <taxon>Pentapetalae</taxon>
        <taxon>rosids</taxon>
        <taxon>malvids</taxon>
        <taxon>Brassicales</taxon>
        <taxon>Brassicaceae</taxon>
        <taxon>Brassiceae</taxon>
        <taxon>Brassica</taxon>
    </lineage>
</organism>
<dbReference type="PANTHER" id="PTHR33116:SF66">
    <property type="entry name" value="REVERSE TRANSCRIPTASE ZINC-BINDING DOMAIN-CONTAINING PROTEIN"/>
    <property type="match status" value="1"/>
</dbReference>
<name>A0A8S9R4F9_BRACR</name>
<evidence type="ECO:0000313" key="2">
    <source>
        <dbReference type="EMBL" id="KAF3558129.1"/>
    </source>
</evidence>